<dbReference type="HOGENOM" id="CLU_1458187_0_0_2"/>
<protein>
    <submittedName>
        <fullName evidence="1">Uncharacterized protein</fullName>
    </submittedName>
</protein>
<dbReference type="KEGG" id="msw:MSSIT_0124"/>
<dbReference type="AlphaFoldDB" id="A0A0E3P0U9"/>
<dbReference type="PATRIC" id="fig|1434120.4.peg.172"/>
<dbReference type="InterPro" id="IPR011330">
    <property type="entry name" value="Glyco_hydro/deAcase_b/a-brl"/>
</dbReference>
<proteinExistence type="predicted"/>
<name>A0A0E3P0U9_9EURY</name>
<dbReference type="Proteomes" id="UP000033111">
    <property type="component" value="Chromosome"/>
</dbReference>
<reference evidence="1 2" key="1">
    <citation type="submission" date="2014-07" db="EMBL/GenBank/DDBJ databases">
        <title>Methanogenic archaea and the global carbon cycle.</title>
        <authorList>
            <person name="Henriksen J.R."/>
            <person name="Luke J."/>
            <person name="Reinhart S."/>
            <person name="Benedict M.N."/>
            <person name="Youngblut N.D."/>
            <person name="Metcalf M.E."/>
            <person name="Whitaker R.J."/>
            <person name="Metcalf W.W."/>
        </authorList>
    </citation>
    <scope>NUCLEOTIDE SEQUENCE [LARGE SCALE GENOMIC DNA]</scope>
    <source>
        <strain evidence="1 2">T4/M</strain>
    </source>
</reference>
<organism evidence="1 2">
    <name type="scientific">Methanosarcina siciliae T4/M</name>
    <dbReference type="NCBI Taxonomy" id="1434120"/>
    <lineage>
        <taxon>Archaea</taxon>
        <taxon>Methanobacteriati</taxon>
        <taxon>Methanobacteriota</taxon>
        <taxon>Stenosarchaea group</taxon>
        <taxon>Methanomicrobia</taxon>
        <taxon>Methanosarcinales</taxon>
        <taxon>Methanosarcinaceae</taxon>
        <taxon>Methanosarcina</taxon>
    </lineage>
</organism>
<evidence type="ECO:0000313" key="1">
    <source>
        <dbReference type="EMBL" id="AKB26843.1"/>
    </source>
</evidence>
<dbReference type="EMBL" id="CP009506">
    <property type="protein sequence ID" value="AKB26843.1"/>
    <property type="molecule type" value="Genomic_DNA"/>
</dbReference>
<accession>A0A0E3P0U9</accession>
<keyword evidence="2" id="KW-1185">Reference proteome</keyword>
<dbReference type="SUPFAM" id="SSF88713">
    <property type="entry name" value="Glycoside hydrolase/deacetylase"/>
    <property type="match status" value="1"/>
</dbReference>
<dbReference type="RefSeq" id="WP_331456176.1">
    <property type="nucleotide sequence ID" value="NZ_CP009506.1"/>
</dbReference>
<evidence type="ECO:0000313" key="2">
    <source>
        <dbReference type="Proteomes" id="UP000033111"/>
    </source>
</evidence>
<dbReference type="GO" id="GO:0005975">
    <property type="term" value="P:carbohydrate metabolic process"/>
    <property type="evidence" value="ECO:0007669"/>
    <property type="project" value="InterPro"/>
</dbReference>
<dbReference type="Gene3D" id="3.20.20.370">
    <property type="entry name" value="Glycoside hydrolase/deacetylase"/>
    <property type="match status" value="1"/>
</dbReference>
<dbReference type="GeneID" id="88092269"/>
<sequence length="197" mass="23513">MYEKLKENTELWDLFTKKEEYNLTFSDQYNRFPYYLSRHKNIFEPRVSKFLIANGLQPEYPDEKKFAVCLTHDIDMVYPDKLYPILGSLKALARRDLTEAMKTPFCRVNRKWNPYWNFKEIMKLEAKYDAKSSFYFLVLNPEETDFNYNIRGLESELGFISDSGWEVGLHGGHESYNSLEDLKEKKVGLRKSWVKEL</sequence>
<gene>
    <name evidence="1" type="ORF">MSSIT_0124</name>
</gene>